<organism evidence="12 13">
    <name type="scientific">Actinia tenebrosa</name>
    <name type="common">Australian red waratah sea anemone</name>
    <dbReference type="NCBI Taxonomy" id="6105"/>
    <lineage>
        <taxon>Eukaryota</taxon>
        <taxon>Metazoa</taxon>
        <taxon>Cnidaria</taxon>
        <taxon>Anthozoa</taxon>
        <taxon>Hexacorallia</taxon>
        <taxon>Actiniaria</taxon>
        <taxon>Actiniidae</taxon>
        <taxon>Actinia</taxon>
    </lineage>
</organism>
<evidence type="ECO:0000256" key="1">
    <source>
        <dbReference type="ARBA" id="ARBA00004167"/>
    </source>
</evidence>
<evidence type="ECO:0000259" key="11">
    <source>
        <dbReference type="Pfam" id="PF00264"/>
    </source>
</evidence>
<evidence type="ECO:0000256" key="6">
    <source>
        <dbReference type="ARBA" id="ARBA00022737"/>
    </source>
</evidence>
<dbReference type="InterPro" id="IPR008922">
    <property type="entry name" value="Di-copper_centre_dom_sf"/>
</dbReference>
<dbReference type="PANTHER" id="PTHR22906:SF43">
    <property type="entry name" value="PROPERDIN"/>
    <property type="match status" value="1"/>
</dbReference>
<evidence type="ECO:0000256" key="10">
    <source>
        <dbReference type="SAM" id="SignalP"/>
    </source>
</evidence>
<dbReference type="Pfam" id="PF00090">
    <property type="entry name" value="TSP_1"/>
    <property type="match status" value="17"/>
</dbReference>
<keyword evidence="4" id="KW-0812">Transmembrane</keyword>
<dbReference type="PRINTS" id="PR01705">
    <property type="entry name" value="TSP1REPEAT"/>
</dbReference>
<sequence>MTKFLICSLLFLAVLVDFPGIIYGQIHVETLGCFRAYSDPPVFPVIFLDYKYKADWTRFPNMNDLVQACAKAAKEKGYKYFAIQNFGECRWGASGLSLYSQHGRSTDCYGGVGGALSYYVYSFEKVLKSISYTEWSSWSICSVTCGNGIKVRRRQCLHGISSDCLEPVLQRMACTKDPCKEIYTSWGAWSICSKSCGSGRRYRIRSCLNWNNLDCWKWLDTEVCNKHNCSAQDSADDGQWSEWNPWSSCSVTCGGGFKKRTRTCTNPAPTKEGKPCVGVSSETSNCGTELCSVKIDGQWSNWGSWTSCPVTCGGGSQSRTRTCTNPAPANGGQDCSGNSSEKQECGASLCPVNGGWSTWKPWGPCSTTCGSGSQSRARTCTNPSPANGGENCQGESSETQACQVKLCPVDGQWSVWKAWTTCSATCGGGSQSRTRTCTNPAPANGGADCSGDPSESRVCGTNPCPVDGKWSDWKAWSSCSVTCGGGSQSRTRTCTNPEPANGGKNCVGESSETQACAEALCPVDGKWSDWKAWSACSATCGGGSQSRTRTCTNPAPANGGSDCVGVKLETQACGAQLCPVDGKWSDWKAWSSCSVTCGGGSQSRTRTCTNPTPANGGKECEGEDTQTQACQASHCPVDGKWTDWTEWKTCPVTCGGGSQSRTRACTNPAPSNGGKDCVGVDSETQACGTKLCPVDGKWSDWKPWSSCPVTCGGGSHSRSRSCTNPAPANGGKDCVGESSESQACGTNLCPVDGNWTVWTAWSSCPVTCGGGSQSRTRKCTNPEPANGGQDCVGGNSETQDCGTKLCPVDGKWSDWKPWSSCPVTCGGGSQSRERTCTNPTPANGGKDCIGENSETQACATNLCPVDGKWSEWKPWSTCPVTCGGGSQSRTRSCTNPAPANGGKDCVGDSSETQACGTKLCPVDGKWSDWKPWSSCPVTCGGGSQSRERTCTNPAPANGGKDCVGEISETQACATNLCPVDGKWSDWKPWSNCPVTCGGGSQSRERTCTNPAPANGGKDCVGDSSETQACGTTLCPVDGKWSDWKPWSPCPVTCGGGSQSRTRSCTNPAPANGGKDCVGENSETQECGTKQCPGCKIGELALDKCSQRCVCDSSGSFVNCTRIRQEFSSMSTADRERYINAVKLASTDPSYKTEYDNLITIHKVYFMKGIHGRMHFLTWHRWFILQYENLLRQIDCNITVPYWDWSVVSGNPWGTSPSDFWYSGNSGFGGNGVQPTGCVQTGVFREGAWTLVPSAGPSKCLKRFLNGHPPDSIAIAQLLKLDPKDFNSFELGLRVNFHDVVHCLIDGTMCSFDSAAAPEFFMHHGFVDKIWADWQKQSHEHKTVYFTELNEILPNAGVYSKFYVDNDNLTDKAVRVEYAPVNDNLLNSILIRLRSFSVQMLGRIPRVEFSKLDDRAVKVFSVTPEEVEEAKRLEALFNPQIRQSGLINPDALDQKLGFNHKLLDYISKK</sequence>
<comment type="subcellular location">
    <subcellularLocation>
        <location evidence="1">Membrane</location>
        <topology evidence="1">Single-pass membrane protein</topology>
    </subcellularLocation>
    <subcellularLocation>
        <location evidence="2">Secreted</location>
    </subcellularLocation>
</comment>
<dbReference type="PROSITE" id="PS50092">
    <property type="entry name" value="TSP1"/>
    <property type="match status" value="17"/>
</dbReference>
<keyword evidence="9" id="KW-1015">Disulfide bond</keyword>
<name>A0A6P8I8Z5_ACTTE</name>
<evidence type="ECO:0000256" key="8">
    <source>
        <dbReference type="ARBA" id="ARBA00023136"/>
    </source>
</evidence>
<dbReference type="SMART" id="SM00209">
    <property type="entry name" value="TSP1"/>
    <property type="match status" value="17"/>
</dbReference>
<evidence type="ECO:0000256" key="9">
    <source>
        <dbReference type="ARBA" id="ARBA00023157"/>
    </source>
</evidence>
<dbReference type="SUPFAM" id="SSF82895">
    <property type="entry name" value="TSP-1 type 1 repeat"/>
    <property type="match status" value="17"/>
</dbReference>
<keyword evidence="12" id="KW-1185">Reference proteome</keyword>
<dbReference type="GO" id="GO:0016020">
    <property type="term" value="C:membrane"/>
    <property type="evidence" value="ECO:0007669"/>
    <property type="project" value="UniProtKB-SubCell"/>
</dbReference>
<evidence type="ECO:0000256" key="3">
    <source>
        <dbReference type="ARBA" id="ARBA00022525"/>
    </source>
</evidence>
<dbReference type="InterPro" id="IPR000884">
    <property type="entry name" value="TSP1_rpt"/>
</dbReference>
<dbReference type="KEGG" id="aten:116297102"/>
<dbReference type="FunFam" id="2.20.100.10:FF:000007">
    <property type="entry name" value="Thrombospondin 1"/>
    <property type="match status" value="14"/>
</dbReference>
<dbReference type="Pfam" id="PF00264">
    <property type="entry name" value="Tyrosinase"/>
    <property type="match status" value="1"/>
</dbReference>
<dbReference type="Gene3D" id="1.10.1280.10">
    <property type="entry name" value="Di-copper center containing domain from catechol oxidase"/>
    <property type="match status" value="1"/>
</dbReference>
<gene>
    <name evidence="13 14" type="primary">LOC116297102</name>
</gene>
<evidence type="ECO:0000256" key="7">
    <source>
        <dbReference type="ARBA" id="ARBA00022989"/>
    </source>
</evidence>
<keyword evidence="5 10" id="KW-0732">Signal</keyword>
<keyword evidence="6" id="KW-0677">Repeat</keyword>
<protein>
    <submittedName>
        <fullName evidence="13">A disintegrin and metalloproteinase with thrombospondin motifs adt-1-like isoform X1</fullName>
    </submittedName>
    <submittedName>
        <fullName evidence="14">A disintegrin and metalloproteinase with thrombospondin motifs adt-1-like isoform X2</fullName>
    </submittedName>
</protein>
<dbReference type="OrthoDB" id="446173at2759"/>
<evidence type="ECO:0000313" key="13">
    <source>
        <dbReference type="RefSeq" id="XP_031561120.1"/>
    </source>
</evidence>
<keyword evidence="3" id="KW-0964">Secreted</keyword>
<proteinExistence type="predicted"/>
<dbReference type="PANTHER" id="PTHR22906">
    <property type="entry name" value="PROPERDIN"/>
    <property type="match status" value="1"/>
</dbReference>
<dbReference type="Proteomes" id="UP000515163">
    <property type="component" value="Unplaced"/>
</dbReference>
<evidence type="ECO:0000256" key="4">
    <source>
        <dbReference type="ARBA" id="ARBA00022692"/>
    </source>
</evidence>
<keyword evidence="7" id="KW-1133">Transmembrane helix</keyword>
<dbReference type="FunFam" id="2.20.100.10:FF:000002">
    <property type="entry name" value="Unc-5 netrin receptor C"/>
    <property type="match status" value="1"/>
</dbReference>
<accession>A0A6P8I8Z5</accession>
<dbReference type="InterPro" id="IPR036383">
    <property type="entry name" value="TSP1_rpt_sf"/>
</dbReference>
<dbReference type="SUPFAM" id="SSF48056">
    <property type="entry name" value="Di-copper centre-containing domain"/>
    <property type="match status" value="1"/>
</dbReference>
<evidence type="ECO:0000313" key="12">
    <source>
        <dbReference type="Proteomes" id="UP000515163"/>
    </source>
</evidence>
<feature type="chain" id="PRO_5044653151" evidence="10">
    <location>
        <begin position="25"/>
        <end position="1468"/>
    </location>
</feature>
<feature type="domain" description="Tyrosinase copper-binding" evidence="11">
    <location>
        <begin position="1152"/>
        <end position="1336"/>
    </location>
</feature>
<feature type="signal peptide" evidence="10">
    <location>
        <begin position="1"/>
        <end position="24"/>
    </location>
</feature>
<dbReference type="RefSeq" id="XP_031561120.1">
    <property type="nucleotide sequence ID" value="XM_031705260.1"/>
</dbReference>
<dbReference type="PRINTS" id="PR00092">
    <property type="entry name" value="TYROSINASE"/>
</dbReference>
<evidence type="ECO:0000256" key="5">
    <source>
        <dbReference type="ARBA" id="ARBA00022729"/>
    </source>
</evidence>
<keyword evidence="8" id="KW-0472">Membrane</keyword>
<dbReference type="Gene3D" id="2.20.100.10">
    <property type="entry name" value="Thrombospondin type-1 (TSP1) repeat"/>
    <property type="match status" value="17"/>
</dbReference>
<evidence type="ECO:0000313" key="14">
    <source>
        <dbReference type="RefSeq" id="XP_031561122.1"/>
    </source>
</evidence>
<dbReference type="GeneID" id="116297102"/>
<dbReference type="RefSeq" id="XP_031561122.1">
    <property type="nucleotide sequence ID" value="XM_031705262.1"/>
</dbReference>
<dbReference type="InterPro" id="IPR002227">
    <property type="entry name" value="Tyrosinase_Cu-bd"/>
</dbReference>
<dbReference type="InterPro" id="IPR052065">
    <property type="entry name" value="Compl_asym_regulator"/>
</dbReference>
<reference evidence="13 14" key="1">
    <citation type="submission" date="2025-04" db="UniProtKB">
        <authorList>
            <consortium name="RefSeq"/>
        </authorList>
    </citation>
    <scope>IDENTIFICATION</scope>
    <source>
        <tissue evidence="13 14">Tentacle</tissue>
    </source>
</reference>
<dbReference type="GO" id="GO:0016491">
    <property type="term" value="F:oxidoreductase activity"/>
    <property type="evidence" value="ECO:0007669"/>
    <property type="project" value="InterPro"/>
</dbReference>
<evidence type="ECO:0000256" key="2">
    <source>
        <dbReference type="ARBA" id="ARBA00004613"/>
    </source>
</evidence>